<evidence type="ECO:0000313" key="3">
    <source>
        <dbReference type="EMBL" id="OYR27639.1"/>
    </source>
</evidence>
<keyword evidence="1" id="KW-0472">Membrane</keyword>
<dbReference type="GO" id="GO:0016747">
    <property type="term" value="F:acyltransferase activity, transferring groups other than amino-acyl groups"/>
    <property type="evidence" value="ECO:0007669"/>
    <property type="project" value="InterPro"/>
</dbReference>
<feature type="transmembrane region" description="Helical" evidence="1">
    <location>
        <begin position="107"/>
        <end position="127"/>
    </location>
</feature>
<keyword evidence="1" id="KW-0812">Transmembrane</keyword>
<feature type="transmembrane region" description="Helical" evidence="1">
    <location>
        <begin position="293"/>
        <end position="319"/>
    </location>
</feature>
<name>A0A256GKM9_9HYPH</name>
<feature type="domain" description="Acyltransferase 3" evidence="2">
    <location>
        <begin position="24"/>
        <end position="342"/>
    </location>
</feature>
<dbReference type="GO" id="GO:0016020">
    <property type="term" value="C:membrane"/>
    <property type="evidence" value="ECO:0007669"/>
    <property type="project" value="TreeGrafter"/>
</dbReference>
<gene>
    <name evidence="3" type="ORF">CEV34_1434</name>
</gene>
<organism evidence="3 4">
    <name type="scientific">Brucella pseudogrignonensis</name>
    <dbReference type="NCBI Taxonomy" id="419475"/>
    <lineage>
        <taxon>Bacteria</taxon>
        <taxon>Pseudomonadati</taxon>
        <taxon>Pseudomonadota</taxon>
        <taxon>Alphaproteobacteria</taxon>
        <taxon>Hyphomicrobiales</taxon>
        <taxon>Brucellaceae</taxon>
        <taxon>Brucella/Ochrobactrum group</taxon>
        <taxon>Brucella</taxon>
    </lineage>
</organism>
<proteinExistence type="predicted"/>
<feature type="transmembrane region" description="Helical" evidence="1">
    <location>
        <begin position="153"/>
        <end position="173"/>
    </location>
</feature>
<dbReference type="STRING" id="419475.A8A54_17505"/>
<dbReference type="AlphaFoldDB" id="A0A256GKM9"/>
<keyword evidence="4" id="KW-1185">Reference proteome</keyword>
<feature type="transmembrane region" description="Helical" evidence="1">
    <location>
        <begin position="230"/>
        <end position="250"/>
    </location>
</feature>
<accession>A0A256GKM9</accession>
<keyword evidence="3" id="KW-0808">Transferase</keyword>
<evidence type="ECO:0000256" key="1">
    <source>
        <dbReference type="SAM" id="Phobius"/>
    </source>
</evidence>
<dbReference type="PANTHER" id="PTHR23028">
    <property type="entry name" value="ACETYLTRANSFERASE"/>
    <property type="match status" value="1"/>
</dbReference>
<dbReference type="InterPro" id="IPR002656">
    <property type="entry name" value="Acyl_transf_3_dom"/>
</dbReference>
<evidence type="ECO:0000313" key="4">
    <source>
        <dbReference type="Proteomes" id="UP000216188"/>
    </source>
</evidence>
<dbReference type="GO" id="GO:0000271">
    <property type="term" value="P:polysaccharide biosynthetic process"/>
    <property type="evidence" value="ECO:0007669"/>
    <property type="project" value="TreeGrafter"/>
</dbReference>
<feature type="transmembrane region" description="Helical" evidence="1">
    <location>
        <begin position="325"/>
        <end position="346"/>
    </location>
</feature>
<protein>
    <submittedName>
        <fullName evidence="3">Acyltransferase family protein</fullName>
    </submittedName>
</protein>
<dbReference type="Pfam" id="PF01757">
    <property type="entry name" value="Acyl_transf_3"/>
    <property type="match status" value="1"/>
</dbReference>
<feature type="transmembrane region" description="Helical" evidence="1">
    <location>
        <begin position="25"/>
        <end position="45"/>
    </location>
</feature>
<dbReference type="InterPro" id="IPR050879">
    <property type="entry name" value="Acyltransferase_3"/>
</dbReference>
<dbReference type="Proteomes" id="UP000216188">
    <property type="component" value="Unassembled WGS sequence"/>
</dbReference>
<evidence type="ECO:0000259" key="2">
    <source>
        <dbReference type="Pfam" id="PF01757"/>
    </source>
</evidence>
<comment type="caution">
    <text evidence="3">The sequence shown here is derived from an EMBL/GenBank/DDBJ whole genome shotgun (WGS) entry which is preliminary data.</text>
</comment>
<feature type="transmembrane region" description="Helical" evidence="1">
    <location>
        <begin position="262"/>
        <end position="281"/>
    </location>
</feature>
<reference evidence="3 4" key="1">
    <citation type="submission" date="2017-07" db="EMBL/GenBank/DDBJ databases">
        <title>Phylogenetic study on the rhizospheric bacterium Ochrobactrum sp. A44.</title>
        <authorList>
            <person name="Krzyzanowska D.M."/>
            <person name="Ossowicki A."/>
            <person name="Rajewska M."/>
            <person name="Maciag T."/>
            <person name="Kaczynski Z."/>
            <person name="Czerwicka M."/>
            <person name="Jafra S."/>
        </authorList>
    </citation>
    <scope>NUCLEOTIDE SEQUENCE [LARGE SCALE GENOMIC DNA]</scope>
    <source>
        <strain evidence="3 4">CCUG 30717</strain>
    </source>
</reference>
<sequence length="373" mass="41790">MGARLMVAEDGSSVSIHPEPGKHIYGLDILRLVSAIAVMLFHFAFRGEAAGELPAVDIPHFMKSVASYGYLGVSIFFIISGFVIAYSAEGQKPFNFLISRFSRIYPTFLIIMSVSALVIWLSGNPLFQISSDQYLANIFIFSKLLGQSFVDGAYWSIVLELIFYGWIFILIALGQFHNIIRIIPLWLGFSFLNEFYIGSEHLQNLFITEYSGFFAMGIIYSRLRRQRSFYAVLLFILAAIFAIYTTLAGAEWAEKTYSIKRSPVAMTAIILASIAVLLLLTKLNIGQKHQRMLGILGGMTYALYLVHQNVGYIAITALLSNLGPVTAIVITMIGLILFATLFHVVVERRINPMIKKKLLLLVDRSLRSERVSI</sequence>
<keyword evidence="1" id="KW-1133">Transmembrane helix</keyword>
<feature type="transmembrane region" description="Helical" evidence="1">
    <location>
        <begin position="65"/>
        <end position="86"/>
    </location>
</feature>
<dbReference type="PANTHER" id="PTHR23028:SF131">
    <property type="entry name" value="BLR2367 PROTEIN"/>
    <property type="match status" value="1"/>
</dbReference>
<dbReference type="EMBL" id="NNRM01000017">
    <property type="protein sequence ID" value="OYR27639.1"/>
    <property type="molecule type" value="Genomic_DNA"/>
</dbReference>
<keyword evidence="3" id="KW-0012">Acyltransferase</keyword>